<proteinExistence type="predicted"/>
<protein>
    <submittedName>
        <fullName evidence="2">Uncharacterized protein</fullName>
    </submittedName>
</protein>
<keyword evidence="1" id="KW-1133">Transmembrane helix</keyword>
<dbReference type="EMBL" id="JAGSHT010000010">
    <property type="protein sequence ID" value="MBZ2196473.1"/>
    <property type="molecule type" value="Genomic_DNA"/>
</dbReference>
<keyword evidence="1" id="KW-0812">Transmembrane</keyword>
<reference evidence="2 3" key="1">
    <citation type="submission" date="2021-04" db="EMBL/GenBank/DDBJ databases">
        <title>Ruania sp. nov., isolated from sandy soil of mangrove forest.</title>
        <authorList>
            <person name="Ge X."/>
            <person name="Huang R."/>
            <person name="Liu W."/>
        </authorList>
    </citation>
    <scope>NUCLEOTIDE SEQUENCE [LARGE SCALE GENOMIC DNA]</scope>
    <source>
        <strain evidence="2 3">N2-46</strain>
    </source>
</reference>
<dbReference type="RefSeq" id="WP_223405373.1">
    <property type="nucleotide sequence ID" value="NZ_JAGSHT010000010.1"/>
</dbReference>
<sequence>MSITTLHQELSDPRQFAKRVKISRGSTAFGTMCLVLGGLLALWNLRSTLRTLDNDLSTIGSPLFWRVFWSTNGEGQAVSYWLYLVVYGPVVLVTLGLLVLGYALISRQAAQRKLYDAFRRRGYVAIGTPIGLSVRADRKSPPRPVQILTHPSLSVQANADLAQAIQRQVVQAGPQVTEWEKAARRAGVVGGLVPLSQIFPGTPQGPMLGTGTELSDGAVVIDSAKPGGKPTSYLLR</sequence>
<dbReference type="Proteomes" id="UP000826651">
    <property type="component" value="Unassembled WGS sequence"/>
</dbReference>
<accession>A0ABS7S7Z0</accession>
<keyword evidence="3" id="KW-1185">Reference proteome</keyword>
<comment type="caution">
    <text evidence="2">The sequence shown here is derived from an EMBL/GenBank/DDBJ whole genome shotgun (WGS) entry which is preliminary data.</text>
</comment>
<evidence type="ECO:0000256" key="1">
    <source>
        <dbReference type="SAM" id="Phobius"/>
    </source>
</evidence>
<keyword evidence="1" id="KW-0472">Membrane</keyword>
<evidence type="ECO:0000313" key="2">
    <source>
        <dbReference type="EMBL" id="MBZ2196473.1"/>
    </source>
</evidence>
<evidence type="ECO:0000313" key="3">
    <source>
        <dbReference type="Proteomes" id="UP000826651"/>
    </source>
</evidence>
<organism evidence="2 3">
    <name type="scientific">Occultella gossypii</name>
    <dbReference type="NCBI Taxonomy" id="2800820"/>
    <lineage>
        <taxon>Bacteria</taxon>
        <taxon>Bacillati</taxon>
        <taxon>Actinomycetota</taxon>
        <taxon>Actinomycetes</taxon>
        <taxon>Micrococcales</taxon>
        <taxon>Ruaniaceae</taxon>
        <taxon>Occultella</taxon>
    </lineage>
</organism>
<name>A0ABS7S7Z0_9MICO</name>
<gene>
    <name evidence="2" type="ORF">KCQ71_09940</name>
</gene>
<feature type="transmembrane region" description="Helical" evidence="1">
    <location>
        <begin position="80"/>
        <end position="105"/>
    </location>
</feature>
<feature type="transmembrane region" description="Helical" evidence="1">
    <location>
        <begin position="27"/>
        <end position="45"/>
    </location>
</feature>